<evidence type="ECO:0000256" key="4">
    <source>
        <dbReference type="ARBA" id="ARBA00022842"/>
    </source>
</evidence>
<dbReference type="EMBL" id="BONX01000004">
    <property type="protein sequence ID" value="GIG94205.1"/>
    <property type="molecule type" value="Genomic_DNA"/>
</dbReference>
<dbReference type="PANTHER" id="PTHR43046">
    <property type="entry name" value="GDP-MANNOSE MANNOSYL HYDROLASE"/>
    <property type="match status" value="1"/>
</dbReference>
<evidence type="ECO:0000256" key="3">
    <source>
        <dbReference type="ARBA" id="ARBA00022801"/>
    </source>
</evidence>
<comment type="caution">
    <text evidence="8">The sequence shown here is derived from an EMBL/GenBank/DDBJ whole genome shotgun (WGS) entry which is preliminary data.</text>
</comment>
<dbReference type="Proteomes" id="UP000621500">
    <property type="component" value="Unassembled WGS sequence"/>
</dbReference>
<keyword evidence="3 5" id="KW-0378">Hydrolase</keyword>
<dbReference type="RefSeq" id="WP_203855873.1">
    <property type="nucleotide sequence ID" value="NZ_BAAAZQ010000002.1"/>
</dbReference>
<dbReference type="Gene3D" id="3.90.79.10">
    <property type="entry name" value="Nucleoside Triphosphate Pyrophosphohydrolase"/>
    <property type="match status" value="1"/>
</dbReference>
<evidence type="ECO:0000256" key="2">
    <source>
        <dbReference type="ARBA" id="ARBA00005582"/>
    </source>
</evidence>
<dbReference type="Pfam" id="PF00293">
    <property type="entry name" value="NUDIX"/>
    <property type="match status" value="1"/>
</dbReference>
<feature type="region of interest" description="Disordered" evidence="6">
    <location>
        <begin position="40"/>
        <end position="67"/>
    </location>
</feature>
<evidence type="ECO:0000256" key="1">
    <source>
        <dbReference type="ARBA" id="ARBA00001946"/>
    </source>
</evidence>
<dbReference type="PROSITE" id="PS51462">
    <property type="entry name" value="NUDIX"/>
    <property type="match status" value="1"/>
</dbReference>
<comment type="cofactor">
    <cofactor evidence="1">
        <name>Mg(2+)</name>
        <dbReference type="ChEBI" id="CHEBI:18420"/>
    </cofactor>
</comment>
<dbReference type="PROSITE" id="PS00893">
    <property type="entry name" value="NUDIX_BOX"/>
    <property type="match status" value="1"/>
</dbReference>
<dbReference type="InterPro" id="IPR015797">
    <property type="entry name" value="NUDIX_hydrolase-like_dom_sf"/>
</dbReference>
<feature type="domain" description="Nudix hydrolase" evidence="7">
    <location>
        <begin position="5"/>
        <end position="67"/>
    </location>
</feature>
<keyword evidence="9" id="KW-1185">Reference proteome</keyword>
<reference evidence="8 9" key="1">
    <citation type="submission" date="2021-01" db="EMBL/GenBank/DDBJ databases">
        <title>Whole genome shotgun sequence of Plantactinospora mayteni NBRC 109088.</title>
        <authorList>
            <person name="Komaki H."/>
            <person name="Tamura T."/>
        </authorList>
    </citation>
    <scope>NUCLEOTIDE SEQUENCE [LARGE SCALE GENOMIC DNA]</scope>
    <source>
        <strain evidence="8 9">NBRC 109088</strain>
    </source>
</reference>
<dbReference type="PRINTS" id="PR00502">
    <property type="entry name" value="NUDIXFAMILY"/>
</dbReference>
<dbReference type="InterPro" id="IPR020476">
    <property type="entry name" value="Nudix_hydrolase"/>
</dbReference>
<proteinExistence type="inferred from homology"/>
<name>A0ABQ4EHU7_9ACTN</name>
<evidence type="ECO:0000313" key="9">
    <source>
        <dbReference type="Proteomes" id="UP000621500"/>
    </source>
</evidence>
<accession>A0ABQ4EHU7</accession>
<organism evidence="8 9">
    <name type="scientific">Plantactinospora mayteni</name>
    <dbReference type="NCBI Taxonomy" id="566021"/>
    <lineage>
        <taxon>Bacteria</taxon>
        <taxon>Bacillati</taxon>
        <taxon>Actinomycetota</taxon>
        <taxon>Actinomycetes</taxon>
        <taxon>Micromonosporales</taxon>
        <taxon>Micromonosporaceae</taxon>
        <taxon>Plantactinospora</taxon>
    </lineage>
</organism>
<keyword evidence="4" id="KW-0460">Magnesium</keyword>
<comment type="similarity">
    <text evidence="2 5">Belongs to the Nudix hydrolase family.</text>
</comment>
<dbReference type="SUPFAM" id="SSF55811">
    <property type="entry name" value="Nudix"/>
    <property type="match status" value="1"/>
</dbReference>
<evidence type="ECO:0000313" key="8">
    <source>
        <dbReference type="EMBL" id="GIG94205.1"/>
    </source>
</evidence>
<dbReference type="InterPro" id="IPR000086">
    <property type="entry name" value="NUDIX_hydrolase_dom"/>
</dbReference>
<evidence type="ECO:0000259" key="7">
    <source>
        <dbReference type="PROSITE" id="PS51462"/>
    </source>
</evidence>
<evidence type="ECO:0000256" key="5">
    <source>
        <dbReference type="RuleBase" id="RU003476"/>
    </source>
</evidence>
<sequence>MNQRDDRAPIAAAVIVDNGRVLLVRRRVNEGQLSWQFPAGEVEPEEPAEEAAVREAGEETGLTVHSV</sequence>
<dbReference type="InterPro" id="IPR020084">
    <property type="entry name" value="NUDIX_hydrolase_CS"/>
</dbReference>
<evidence type="ECO:0000256" key="6">
    <source>
        <dbReference type="SAM" id="MobiDB-lite"/>
    </source>
</evidence>
<protein>
    <recommendedName>
        <fullName evidence="7">Nudix hydrolase domain-containing protein</fullName>
    </recommendedName>
</protein>
<dbReference type="PANTHER" id="PTHR43046:SF12">
    <property type="entry name" value="GDP-MANNOSE MANNOSYL HYDROLASE"/>
    <property type="match status" value="1"/>
</dbReference>
<gene>
    <name evidence="8" type="ORF">Pma05_07780</name>
</gene>